<evidence type="ECO:0000313" key="7">
    <source>
        <dbReference type="EMBL" id="CAD7628429.1"/>
    </source>
</evidence>
<dbReference type="Gene3D" id="3.30.160.60">
    <property type="entry name" value="Classic Zinc Finger"/>
    <property type="match status" value="2"/>
</dbReference>
<feature type="non-terminal residue" evidence="7">
    <location>
        <position position="1"/>
    </location>
</feature>
<feature type="domain" description="C2H2-type" evidence="6">
    <location>
        <begin position="75"/>
        <end position="102"/>
    </location>
</feature>
<dbReference type="Pfam" id="PF00096">
    <property type="entry name" value="zf-C2H2"/>
    <property type="match status" value="1"/>
</dbReference>
<dbReference type="SUPFAM" id="SSF57667">
    <property type="entry name" value="beta-beta-alpha zinc fingers"/>
    <property type="match status" value="1"/>
</dbReference>
<organism evidence="7">
    <name type="scientific">Medioppia subpectinata</name>
    <dbReference type="NCBI Taxonomy" id="1979941"/>
    <lineage>
        <taxon>Eukaryota</taxon>
        <taxon>Metazoa</taxon>
        <taxon>Ecdysozoa</taxon>
        <taxon>Arthropoda</taxon>
        <taxon>Chelicerata</taxon>
        <taxon>Arachnida</taxon>
        <taxon>Acari</taxon>
        <taxon>Acariformes</taxon>
        <taxon>Sarcoptiformes</taxon>
        <taxon>Oribatida</taxon>
        <taxon>Brachypylina</taxon>
        <taxon>Oppioidea</taxon>
        <taxon>Oppiidae</taxon>
        <taxon>Medioppia</taxon>
    </lineage>
</organism>
<dbReference type="InterPro" id="IPR036236">
    <property type="entry name" value="Znf_C2H2_sf"/>
</dbReference>
<sequence length="102" mass="12363">MRRFPEVSIVYPKLIKCDFPDCKQTFKQTNHIVKQRNRVHLKLRFICDFKDCNKGFHKMSYLKEHKSTHLTVKPFKCHYKDCGGSYARNQYLQKHVKYSHKN</sequence>
<dbReference type="GO" id="GO:0045944">
    <property type="term" value="P:positive regulation of transcription by RNA polymerase II"/>
    <property type="evidence" value="ECO:0007669"/>
    <property type="project" value="UniProtKB-ARBA"/>
</dbReference>
<dbReference type="Proteomes" id="UP000759131">
    <property type="component" value="Unassembled WGS sequence"/>
</dbReference>
<dbReference type="OrthoDB" id="6077919at2759"/>
<dbReference type="GO" id="GO:0000978">
    <property type="term" value="F:RNA polymerase II cis-regulatory region sequence-specific DNA binding"/>
    <property type="evidence" value="ECO:0007669"/>
    <property type="project" value="TreeGrafter"/>
</dbReference>
<dbReference type="GO" id="GO:0008270">
    <property type="term" value="F:zinc ion binding"/>
    <property type="evidence" value="ECO:0007669"/>
    <property type="project" value="UniProtKB-KW"/>
</dbReference>
<evidence type="ECO:0000313" key="8">
    <source>
        <dbReference type="Proteomes" id="UP000759131"/>
    </source>
</evidence>
<dbReference type="PANTHER" id="PTHR19818:SF139">
    <property type="entry name" value="PAIR-RULE PROTEIN ODD-PAIRED"/>
    <property type="match status" value="1"/>
</dbReference>
<evidence type="ECO:0000256" key="3">
    <source>
        <dbReference type="ARBA" id="ARBA00022771"/>
    </source>
</evidence>
<dbReference type="EMBL" id="CAJPIZ010005700">
    <property type="protein sequence ID" value="CAG2108859.1"/>
    <property type="molecule type" value="Genomic_DNA"/>
</dbReference>
<evidence type="ECO:0000256" key="2">
    <source>
        <dbReference type="ARBA" id="ARBA00022737"/>
    </source>
</evidence>
<evidence type="ECO:0000256" key="1">
    <source>
        <dbReference type="ARBA" id="ARBA00022723"/>
    </source>
</evidence>
<proteinExistence type="predicted"/>
<evidence type="ECO:0000256" key="4">
    <source>
        <dbReference type="ARBA" id="ARBA00022833"/>
    </source>
</evidence>
<dbReference type="PROSITE" id="PS50157">
    <property type="entry name" value="ZINC_FINGER_C2H2_2"/>
    <property type="match status" value="2"/>
</dbReference>
<dbReference type="PROSITE" id="PS00028">
    <property type="entry name" value="ZINC_FINGER_C2H2_1"/>
    <property type="match status" value="2"/>
</dbReference>
<evidence type="ECO:0000259" key="6">
    <source>
        <dbReference type="PROSITE" id="PS50157"/>
    </source>
</evidence>
<gene>
    <name evidence="7" type="ORF">OSB1V03_LOCUS8851</name>
</gene>
<name>A0A7R9KS64_9ACAR</name>
<protein>
    <recommendedName>
        <fullName evidence="6">C2H2-type domain-containing protein</fullName>
    </recommendedName>
</protein>
<dbReference type="PANTHER" id="PTHR19818">
    <property type="entry name" value="ZINC FINGER PROTEIN ZIC AND GLI"/>
    <property type="match status" value="1"/>
</dbReference>
<keyword evidence="8" id="KW-1185">Reference proteome</keyword>
<evidence type="ECO:0000256" key="5">
    <source>
        <dbReference type="PROSITE-ProRule" id="PRU00042"/>
    </source>
</evidence>
<keyword evidence="1" id="KW-0479">Metal-binding</keyword>
<reference evidence="7" key="1">
    <citation type="submission" date="2020-11" db="EMBL/GenBank/DDBJ databases">
        <authorList>
            <person name="Tran Van P."/>
        </authorList>
    </citation>
    <scope>NUCLEOTIDE SEQUENCE</scope>
</reference>
<dbReference type="InterPro" id="IPR050329">
    <property type="entry name" value="GLI_C2H2-zinc-finger"/>
</dbReference>
<dbReference type="GO" id="GO:0005634">
    <property type="term" value="C:nucleus"/>
    <property type="evidence" value="ECO:0007669"/>
    <property type="project" value="UniProtKB-ARBA"/>
</dbReference>
<keyword evidence="4" id="KW-0862">Zinc</keyword>
<keyword evidence="3 5" id="KW-0863">Zinc-finger</keyword>
<accession>A0A7R9KS64</accession>
<dbReference type="SMART" id="SM00355">
    <property type="entry name" value="ZnF_C2H2"/>
    <property type="match status" value="3"/>
</dbReference>
<feature type="domain" description="C2H2-type" evidence="6">
    <location>
        <begin position="45"/>
        <end position="74"/>
    </location>
</feature>
<dbReference type="InterPro" id="IPR013087">
    <property type="entry name" value="Znf_C2H2_type"/>
</dbReference>
<keyword evidence="2" id="KW-0677">Repeat</keyword>
<dbReference type="EMBL" id="OC860275">
    <property type="protein sequence ID" value="CAD7628429.1"/>
    <property type="molecule type" value="Genomic_DNA"/>
</dbReference>
<dbReference type="AlphaFoldDB" id="A0A7R9KS64"/>
<dbReference type="GO" id="GO:0000981">
    <property type="term" value="F:DNA-binding transcription factor activity, RNA polymerase II-specific"/>
    <property type="evidence" value="ECO:0007669"/>
    <property type="project" value="TreeGrafter"/>
</dbReference>